<dbReference type="SMART" id="SM00343">
    <property type="entry name" value="ZnF_C2HC"/>
    <property type="match status" value="1"/>
</dbReference>
<dbReference type="InterPro" id="IPR036875">
    <property type="entry name" value="Znf_CCHC_sf"/>
</dbReference>
<dbReference type="GO" id="GO:0008270">
    <property type="term" value="F:zinc ion binding"/>
    <property type="evidence" value="ECO:0007669"/>
    <property type="project" value="UniProtKB-KW"/>
</dbReference>
<protein>
    <recommendedName>
        <fullName evidence="9">Zinc finger CCHC-type and RNA-binding motif-containing protein 1</fullName>
    </recommendedName>
</protein>
<keyword evidence="2" id="KW-0863">Zinc-finger</keyword>
<dbReference type="InterPro" id="IPR035979">
    <property type="entry name" value="RBD_domain_sf"/>
</dbReference>
<dbReference type="EnsemblMetazoa" id="ACHR002598-RA">
    <property type="protein sequence ID" value="ACHR002598-PA"/>
    <property type="gene ID" value="ACHR002598"/>
</dbReference>
<reference evidence="8" key="1">
    <citation type="submission" date="2013-03" db="EMBL/GenBank/DDBJ databases">
        <title>The Genome Sequence of Anopheles christyi ACHKN1017.</title>
        <authorList>
            <consortium name="The Broad Institute Genomics Platform"/>
            <person name="Neafsey D.E."/>
            <person name="Besansky N."/>
            <person name="Walker B."/>
            <person name="Young S.K."/>
            <person name="Zeng Q."/>
            <person name="Gargeya S."/>
            <person name="Fitzgerald M."/>
            <person name="Haas B."/>
            <person name="Abouelleil A."/>
            <person name="Allen A.W."/>
            <person name="Alvarado L."/>
            <person name="Arachchi H.M."/>
            <person name="Berlin A.M."/>
            <person name="Chapman S.B."/>
            <person name="Gainer-Dewar J."/>
            <person name="Goldberg J."/>
            <person name="Griggs A."/>
            <person name="Gujja S."/>
            <person name="Hansen M."/>
            <person name="Howarth C."/>
            <person name="Imamovic A."/>
            <person name="Ireland A."/>
            <person name="Larimer J."/>
            <person name="McCowan C."/>
            <person name="Murphy C."/>
            <person name="Pearson M."/>
            <person name="Poon T.W."/>
            <person name="Priest M."/>
            <person name="Roberts A."/>
            <person name="Saif S."/>
            <person name="Shea T."/>
            <person name="Sisk P."/>
            <person name="Sykes S."/>
            <person name="Wortman J."/>
            <person name="Nusbaum C."/>
            <person name="Birren B."/>
        </authorList>
    </citation>
    <scope>NUCLEOTIDE SEQUENCE [LARGE SCALE GENOMIC DNA]</scope>
    <source>
        <strain evidence="8">ACHKN1017</strain>
    </source>
</reference>
<evidence type="ECO:0000259" key="6">
    <source>
        <dbReference type="PROSITE" id="PS50158"/>
    </source>
</evidence>
<dbReference type="InterPro" id="IPR012677">
    <property type="entry name" value="Nucleotide-bd_a/b_plait_sf"/>
</dbReference>
<proteinExistence type="predicted"/>
<keyword evidence="2" id="KW-0862">Zinc</keyword>
<name>A0A182JVR6_9DIPT</name>
<feature type="domain" description="RRM" evidence="5">
    <location>
        <begin position="13"/>
        <end position="91"/>
    </location>
</feature>
<feature type="region of interest" description="Disordered" evidence="4">
    <location>
        <begin position="124"/>
        <end position="156"/>
    </location>
</feature>
<feature type="domain" description="CCHC-type" evidence="6">
    <location>
        <begin position="109"/>
        <end position="125"/>
    </location>
</feature>
<keyword evidence="2" id="KW-0479">Metal-binding</keyword>
<keyword evidence="1 3" id="KW-0694">RNA-binding</keyword>
<dbReference type="PANTHER" id="PTHR46259:SF1">
    <property type="entry name" value="ZINC FINGER CCHC-TYPE AND RNA-BINDING MOTIF-CONTAINING PROTEIN 1"/>
    <property type="match status" value="1"/>
</dbReference>
<dbReference type="SMART" id="SM00360">
    <property type="entry name" value="RRM"/>
    <property type="match status" value="1"/>
</dbReference>
<sequence>MNKPHLFVPDIRCTAYISNLPFDLTNIDVHKLFSKHGKIIKVTLLRDKDSRKSKGVAFVLFSNAQEALDCCNACDRTEMFGRTLTASIAKDNGKSAQHAQRKQYPDKSRCYECGTEGHMSYSCPKNVLGSKTPPRKEGRKNAKRKQPNESQDSFDCVSDRDDKVIVDSFSTPAVCKKVKYRKSNYFSDDEELDTED</sequence>
<evidence type="ECO:0000256" key="3">
    <source>
        <dbReference type="PROSITE-ProRule" id="PRU00176"/>
    </source>
</evidence>
<evidence type="ECO:0000313" key="8">
    <source>
        <dbReference type="Proteomes" id="UP000075881"/>
    </source>
</evidence>
<dbReference type="PROSITE" id="PS50158">
    <property type="entry name" value="ZF_CCHC"/>
    <property type="match status" value="1"/>
</dbReference>
<dbReference type="Pfam" id="PF00098">
    <property type="entry name" value="zf-CCHC"/>
    <property type="match status" value="1"/>
</dbReference>
<dbReference type="PROSITE" id="PS50102">
    <property type="entry name" value="RRM"/>
    <property type="match status" value="1"/>
</dbReference>
<dbReference type="InterPro" id="IPR001878">
    <property type="entry name" value="Znf_CCHC"/>
</dbReference>
<evidence type="ECO:0000259" key="5">
    <source>
        <dbReference type="PROSITE" id="PS50102"/>
    </source>
</evidence>
<dbReference type="SUPFAM" id="SSF57756">
    <property type="entry name" value="Retrovirus zinc finger-like domains"/>
    <property type="match status" value="1"/>
</dbReference>
<accession>A0A182JVR6</accession>
<dbReference type="GO" id="GO:0003723">
    <property type="term" value="F:RNA binding"/>
    <property type="evidence" value="ECO:0007669"/>
    <property type="project" value="UniProtKB-UniRule"/>
</dbReference>
<evidence type="ECO:0008006" key="9">
    <source>
        <dbReference type="Google" id="ProtNLM"/>
    </source>
</evidence>
<dbReference type="Pfam" id="PF00076">
    <property type="entry name" value="RRM_1"/>
    <property type="match status" value="1"/>
</dbReference>
<dbReference type="Gene3D" id="3.30.70.330">
    <property type="match status" value="1"/>
</dbReference>
<evidence type="ECO:0000256" key="2">
    <source>
        <dbReference type="PROSITE-ProRule" id="PRU00047"/>
    </source>
</evidence>
<dbReference type="Proteomes" id="UP000075881">
    <property type="component" value="Unassembled WGS sequence"/>
</dbReference>
<organism evidence="7 8">
    <name type="scientific">Anopheles christyi</name>
    <dbReference type="NCBI Taxonomy" id="43041"/>
    <lineage>
        <taxon>Eukaryota</taxon>
        <taxon>Metazoa</taxon>
        <taxon>Ecdysozoa</taxon>
        <taxon>Arthropoda</taxon>
        <taxon>Hexapoda</taxon>
        <taxon>Insecta</taxon>
        <taxon>Pterygota</taxon>
        <taxon>Neoptera</taxon>
        <taxon>Endopterygota</taxon>
        <taxon>Diptera</taxon>
        <taxon>Nematocera</taxon>
        <taxon>Culicoidea</taxon>
        <taxon>Culicidae</taxon>
        <taxon>Anophelinae</taxon>
        <taxon>Anopheles</taxon>
    </lineage>
</organism>
<evidence type="ECO:0000313" key="7">
    <source>
        <dbReference type="EnsemblMetazoa" id="ACHR002598-PA"/>
    </source>
</evidence>
<dbReference type="STRING" id="43041.A0A182JVR6"/>
<dbReference type="GO" id="GO:0000398">
    <property type="term" value="P:mRNA splicing, via spliceosome"/>
    <property type="evidence" value="ECO:0007669"/>
    <property type="project" value="InterPro"/>
</dbReference>
<dbReference type="GO" id="GO:0005689">
    <property type="term" value="C:U12-type spliceosomal complex"/>
    <property type="evidence" value="ECO:0007669"/>
    <property type="project" value="InterPro"/>
</dbReference>
<dbReference type="InterPro" id="IPR000504">
    <property type="entry name" value="RRM_dom"/>
</dbReference>
<dbReference type="PANTHER" id="PTHR46259">
    <property type="entry name" value="ZINC FINGER CCHC-TYPE AND RNA-BINDING MOTIF-CONTAINING PROTEIN 1"/>
    <property type="match status" value="1"/>
</dbReference>
<dbReference type="InterPro" id="IPR044598">
    <property type="entry name" value="ZCRB1"/>
</dbReference>
<keyword evidence="8" id="KW-1185">Reference proteome</keyword>
<reference evidence="7" key="2">
    <citation type="submission" date="2020-05" db="UniProtKB">
        <authorList>
            <consortium name="EnsemblMetazoa"/>
        </authorList>
    </citation>
    <scope>IDENTIFICATION</scope>
    <source>
        <strain evidence="7">ACHKN1017</strain>
    </source>
</reference>
<evidence type="ECO:0000256" key="1">
    <source>
        <dbReference type="ARBA" id="ARBA00022884"/>
    </source>
</evidence>
<dbReference type="AlphaFoldDB" id="A0A182JVR6"/>
<evidence type="ECO:0000256" key="4">
    <source>
        <dbReference type="SAM" id="MobiDB-lite"/>
    </source>
</evidence>
<dbReference type="SUPFAM" id="SSF54928">
    <property type="entry name" value="RNA-binding domain, RBD"/>
    <property type="match status" value="1"/>
</dbReference>
<dbReference type="Gene3D" id="4.10.60.10">
    <property type="entry name" value="Zinc finger, CCHC-type"/>
    <property type="match status" value="1"/>
</dbReference>
<dbReference type="VEuPathDB" id="VectorBase:ACHR002598"/>